<protein>
    <submittedName>
        <fullName evidence="1">Uncharacterized protein</fullName>
    </submittedName>
</protein>
<accession>A0A5C6CW67</accession>
<evidence type="ECO:0000313" key="2">
    <source>
        <dbReference type="Proteomes" id="UP000316304"/>
    </source>
</evidence>
<keyword evidence="2" id="KW-1185">Reference proteome</keyword>
<gene>
    <name evidence="1" type="ORF">Pla52o_07850</name>
</gene>
<dbReference type="AlphaFoldDB" id="A0A5C6CW67"/>
<comment type="caution">
    <text evidence="1">The sequence shown here is derived from an EMBL/GenBank/DDBJ whole genome shotgun (WGS) entry which is preliminary data.</text>
</comment>
<dbReference type="EMBL" id="SJPT01000001">
    <property type="protein sequence ID" value="TWU26929.1"/>
    <property type="molecule type" value="Genomic_DNA"/>
</dbReference>
<evidence type="ECO:0000313" key="1">
    <source>
        <dbReference type="EMBL" id="TWU26929.1"/>
    </source>
</evidence>
<organism evidence="1 2">
    <name type="scientific">Novipirellula galeiformis</name>
    <dbReference type="NCBI Taxonomy" id="2528004"/>
    <lineage>
        <taxon>Bacteria</taxon>
        <taxon>Pseudomonadati</taxon>
        <taxon>Planctomycetota</taxon>
        <taxon>Planctomycetia</taxon>
        <taxon>Pirellulales</taxon>
        <taxon>Pirellulaceae</taxon>
        <taxon>Novipirellula</taxon>
    </lineage>
</organism>
<sequence>MIHYTCDRCKREIDTTCEMRYTVELEVQAVPDPQFADFDEDIDHLTELHQILEGIADEDDLDFPIQETSLQGRYDLCPECHRQFLKNPLGRDAFHAIGFSNN</sequence>
<name>A0A5C6CW67_9BACT</name>
<proteinExistence type="predicted"/>
<reference evidence="1 2" key="1">
    <citation type="submission" date="2019-02" db="EMBL/GenBank/DDBJ databases">
        <title>Deep-cultivation of Planctomycetes and their phenomic and genomic characterization uncovers novel biology.</title>
        <authorList>
            <person name="Wiegand S."/>
            <person name="Jogler M."/>
            <person name="Boedeker C."/>
            <person name="Pinto D."/>
            <person name="Vollmers J."/>
            <person name="Rivas-Marin E."/>
            <person name="Kohn T."/>
            <person name="Peeters S.H."/>
            <person name="Heuer A."/>
            <person name="Rast P."/>
            <person name="Oberbeckmann S."/>
            <person name="Bunk B."/>
            <person name="Jeske O."/>
            <person name="Meyerdierks A."/>
            <person name="Storesund J.E."/>
            <person name="Kallscheuer N."/>
            <person name="Luecker S."/>
            <person name="Lage O.M."/>
            <person name="Pohl T."/>
            <person name="Merkel B.J."/>
            <person name="Hornburger P."/>
            <person name="Mueller R.-W."/>
            <person name="Bruemmer F."/>
            <person name="Labrenz M."/>
            <person name="Spormann A.M."/>
            <person name="Op Den Camp H."/>
            <person name="Overmann J."/>
            <person name="Amann R."/>
            <person name="Jetten M.S.M."/>
            <person name="Mascher T."/>
            <person name="Medema M.H."/>
            <person name="Devos D.P."/>
            <person name="Kaster A.-K."/>
            <person name="Ovreas L."/>
            <person name="Rohde M."/>
            <person name="Galperin M.Y."/>
            <person name="Jogler C."/>
        </authorList>
    </citation>
    <scope>NUCLEOTIDE SEQUENCE [LARGE SCALE GENOMIC DNA]</scope>
    <source>
        <strain evidence="1 2">Pla52o</strain>
    </source>
</reference>
<dbReference type="Proteomes" id="UP000316304">
    <property type="component" value="Unassembled WGS sequence"/>
</dbReference>